<evidence type="ECO:0000256" key="12">
    <source>
        <dbReference type="ARBA" id="ARBA00029811"/>
    </source>
</evidence>
<dbReference type="SUPFAM" id="SSF63737">
    <property type="entry name" value="Leukotriene A4 hydrolase N-terminal domain"/>
    <property type="match status" value="1"/>
</dbReference>
<evidence type="ECO:0000313" key="16">
    <source>
        <dbReference type="EMBL" id="TNL97331.1"/>
    </source>
</evidence>
<dbReference type="SUPFAM" id="SSF55486">
    <property type="entry name" value="Metalloproteases ('zincins'), catalytic domain"/>
    <property type="match status" value="1"/>
</dbReference>
<dbReference type="InterPro" id="IPR027268">
    <property type="entry name" value="Peptidase_M4/M1_CTD_sf"/>
</dbReference>
<protein>
    <recommendedName>
        <fullName evidence="5">Aminopeptidase N</fullName>
        <ecNumber evidence="4">3.4.11.2</ecNumber>
    </recommendedName>
    <alternativeName>
        <fullName evidence="12">Alanine aminopeptidase</fullName>
    </alternativeName>
    <alternativeName>
        <fullName evidence="13">Lysyl aminopeptidase</fullName>
    </alternativeName>
</protein>
<dbReference type="PANTHER" id="PTHR11533">
    <property type="entry name" value="PROTEASE M1 ZINC METALLOPROTEASE"/>
    <property type="match status" value="1"/>
</dbReference>
<dbReference type="InterPro" id="IPR045357">
    <property type="entry name" value="Aminopeptidase_N-like_N"/>
</dbReference>
<evidence type="ECO:0000256" key="6">
    <source>
        <dbReference type="ARBA" id="ARBA00022438"/>
    </source>
</evidence>
<dbReference type="Proteomes" id="UP000312032">
    <property type="component" value="Unassembled WGS sequence"/>
</dbReference>
<evidence type="ECO:0000256" key="13">
    <source>
        <dbReference type="ARBA" id="ARBA00031533"/>
    </source>
</evidence>
<dbReference type="GO" id="GO:0005737">
    <property type="term" value="C:cytoplasm"/>
    <property type="evidence" value="ECO:0007669"/>
    <property type="project" value="TreeGrafter"/>
</dbReference>
<dbReference type="RefSeq" id="WP_139465712.1">
    <property type="nucleotide sequence ID" value="NZ_VDHJ01000008.1"/>
</dbReference>
<keyword evidence="17" id="KW-1185">Reference proteome</keyword>
<keyword evidence="8" id="KW-0479">Metal-binding</keyword>
<dbReference type="Pfam" id="PF01433">
    <property type="entry name" value="Peptidase_M1"/>
    <property type="match status" value="1"/>
</dbReference>
<dbReference type="EMBL" id="VDHJ01000008">
    <property type="protein sequence ID" value="TNL97331.1"/>
    <property type="molecule type" value="Genomic_DNA"/>
</dbReference>
<dbReference type="Gene3D" id="2.60.40.1730">
    <property type="entry name" value="tricorn interacting facor f3 domain"/>
    <property type="match status" value="1"/>
</dbReference>
<dbReference type="InterPro" id="IPR050344">
    <property type="entry name" value="Peptidase_M1_aminopeptidases"/>
</dbReference>
<dbReference type="GO" id="GO:0042277">
    <property type="term" value="F:peptide binding"/>
    <property type="evidence" value="ECO:0007669"/>
    <property type="project" value="TreeGrafter"/>
</dbReference>
<evidence type="ECO:0000256" key="9">
    <source>
        <dbReference type="ARBA" id="ARBA00022801"/>
    </source>
</evidence>
<evidence type="ECO:0000256" key="10">
    <source>
        <dbReference type="ARBA" id="ARBA00022833"/>
    </source>
</evidence>
<dbReference type="GO" id="GO:0016020">
    <property type="term" value="C:membrane"/>
    <property type="evidence" value="ECO:0007669"/>
    <property type="project" value="TreeGrafter"/>
</dbReference>
<evidence type="ECO:0000259" key="15">
    <source>
        <dbReference type="Pfam" id="PF17900"/>
    </source>
</evidence>
<keyword evidence="11" id="KW-0482">Metalloprotease</keyword>
<evidence type="ECO:0000256" key="7">
    <source>
        <dbReference type="ARBA" id="ARBA00022670"/>
    </source>
</evidence>
<dbReference type="AlphaFoldDB" id="A0A5C4U391"/>
<comment type="cofactor">
    <cofactor evidence="2">
        <name>Zn(2+)</name>
        <dbReference type="ChEBI" id="CHEBI:29105"/>
    </cofactor>
</comment>
<comment type="caution">
    <text evidence="16">The sequence shown here is derived from an EMBL/GenBank/DDBJ whole genome shotgun (WGS) entry which is preliminary data.</text>
</comment>
<organism evidence="16 17">
    <name type="scientific">Corynebacterium tapiri</name>
    <dbReference type="NCBI Taxonomy" id="1448266"/>
    <lineage>
        <taxon>Bacteria</taxon>
        <taxon>Bacillati</taxon>
        <taxon>Actinomycetota</taxon>
        <taxon>Actinomycetes</taxon>
        <taxon>Mycobacteriales</taxon>
        <taxon>Corynebacteriaceae</taxon>
        <taxon>Corynebacterium</taxon>
    </lineage>
</organism>
<keyword evidence="6" id="KW-0031">Aminopeptidase</keyword>
<dbReference type="GO" id="GO:0006508">
    <property type="term" value="P:proteolysis"/>
    <property type="evidence" value="ECO:0007669"/>
    <property type="project" value="UniProtKB-KW"/>
</dbReference>
<evidence type="ECO:0000256" key="5">
    <source>
        <dbReference type="ARBA" id="ARBA00015611"/>
    </source>
</evidence>
<dbReference type="InterPro" id="IPR014782">
    <property type="entry name" value="Peptidase_M1_dom"/>
</dbReference>
<name>A0A5C4U391_9CORY</name>
<dbReference type="PRINTS" id="PR00756">
    <property type="entry name" value="ALADIPTASE"/>
</dbReference>
<keyword evidence="7" id="KW-0645">Protease</keyword>
<dbReference type="InterPro" id="IPR042097">
    <property type="entry name" value="Aminopeptidase_N-like_N_sf"/>
</dbReference>
<keyword evidence="9" id="KW-0378">Hydrolase</keyword>
<feature type="domain" description="Peptidase M1 membrane alanine aminopeptidase" evidence="14">
    <location>
        <begin position="222"/>
        <end position="405"/>
    </location>
</feature>
<reference evidence="16 17" key="1">
    <citation type="submission" date="2019-06" db="EMBL/GenBank/DDBJ databases">
        <authorList>
            <person name="Li J."/>
        </authorList>
    </citation>
    <scope>NUCLEOTIDE SEQUENCE [LARGE SCALE GENOMIC DNA]</scope>
    <source>
        <strain evidence="16 17">LMG 28165</strain>
    </source>
</reference>
<evidence type="ECO:0000256" key="11">
    <source>
        <dbReference type="ARBA" id="ARBA00023049"/>
    </source>
</evidence>
<accession>A0A5C4U391</accession>
<evidence type="ECO:0000256" key="8">
    <source>
        <dbReference type="ARBA" id="ARBA00022723"/>
    </source>
</evidence>
<dbReference type="GO" id="GO:0070006">
    <property type="term" value="F:metalloaminopeptidase activity"/>
    <property type="evidence" value="ECO:0007669"/>
    <property type="project" value="TreeGrafter"/>
</dbReference>
<comment type="similarity">
    <text evidence="3">Belongs to the peptidase M1 family.</text>
</comment>
<sequence length="421" mass="46575">MTASYTGDEPNLGIRVNHYAVDLNYRVLPNRLDARAGVSIEPTGVLEHFTLDLQPSMAVRRVSATGATVRKFKQSGGKLRVTLEPTTEPFTLDVRYGGTPRPRRTTWGEIGWEETDNGALVASQPNGASTWFPCDDAPGAKATFDLVVTADNPFTVICHGNLVSRTPGASTSTWRYVSDTPLATYLATVQVGEFTHVELGSRCTAFAPAELASTVSASFVDQQEMLELYERLFGPYPFDDYRVVITRDVLEIPLEAQGLSIFGANHARQPAVYERLIAHELAHQWFGNSVGIGRWQDIWLNEGFACYCEWLWFEHRGRPAADSALAHYRVLAQEPQDLLLADPGARDMFDDRVYKRGALTIHALRTCVGDEAFFSAVQRYVAAGRHSVVTRPTLAAAFDSPEVDAVLARWLDSPVLPPFPQ</sequence>
<dbReference type="GO" id="GO:0005615">
    <property type="term" value="C:extracellular space"/>
    <property type="evidence" value="ECO:0007669"/>
    <property type="project" value="TreeGrafter"/>
</dbReference>
<evidence type="ECO:0000256" key="4">
    <source>
        <dbReference type="ARBA" id="ARBA00012564"/>
    </source>
</evidence>
<dbReference type="EC" id="3.4.11.2" evidence="4"/>
<feature type="domain" description="Aminopeptidase N-like N-terminal" evidence="15">
    <location>
        <begin position="18"/>
        <end position="186"/>
    </location>
</feature>
<gene>
    <name evidence="16" type="ORF">FHE74_06565</name>
</gene>
<comment type="catalytic activity">
    <reaction evidence="1">
        <text>Release of an N-terminal amino acid, Xaa-|-Yaa- from a peptide, amide or arylamide. Xaa is preferably Ala, but may be most amino acids including Pro (slow action). When a terminal hydrophobic residue is followed by a prolyl residue, the two may be released as an intact Xaa-Pro dipeptide.</text>
        <dbReference type="EC" id="3.4.11.2"/>
    </reaction>
</comment>
<evidence type="ECO:0000256" key="3">
    <source>
        <dbReference type="ARBA" id="ARBA00010136"/>
    </source>
</evidence>
<dbReference type="Pfam" id="PF17900">
    <property type="entry name" value="Peptidase_M1_N"/>
    <property type="match status" value="1"/>
</dbReference>
<keyword evidence="10" id="KW-0862">Zinc</keyword>
<evidence type="ECO:0000256" key="2">
    <source>
        <dbReference type="ARBA" id="ARBA00001947"/>
    </source>
</evidence>
<dbReference type="PANTHER" id="PTHR11533:SF174">
    <property type="entry name" value="PUROMYCIN-SENSITIVE AMINOPEPTIDASE-RELATED"/>
    <property type="match status" value="1"/>
</dbReference>
<dbReference type="InterPro" id="IPR001930">
    <property type="entry name" value="Peptidase_M1"/>
</dbReference>
<dbReference type="OrthoDB" id="100605at2"/>
<evidence type="ECO:0000313" key="17">
    <source>
        <dbReference type="Proteomes" id="UP000312032"/>
    </source>
</evidence>
<proteinExistence type="inferred from homology"/>
<dbReference type="Gene3D" id="1.10.390.10">
    <property type="entry name" value="Neutral Protease Domain 2"/>
    <property type="match status" value="1"/>
</dbReference>
<dbReference type="CDD" id="cd09603">
    <property type="entry name" value="M1_APN_like"/>
    <property type="match status" value="1"/>
</dbReference>
<dbReference type="GO" id="GO:0016285">
    <property type="term" value="F:alanyl aminopeptidase activity"/>
    <property type="evidence" value="ECO:0007669"/>
    <property type="project" value="UniProtKB-EC"/>
</dbReference>
<evidence type="ECO:0000256" key="1">
    <source>
        <dbReference type="ARBA" id="ARBA00000098"/>
    </source>
</evidence>
<evidence type="ECO:0000259" key="14">
    <source>
        <dbReference type="Pfam" id="PF01433"/>
    </source>
</evidence>
<dbReference type="GO" id="GO:0008270">
    <property type="term" value="F:zinc ion binding"/>
    <property type="evidence" value="ECO:0007669"/>
    <property type="project" value="InterPro"/>
</dbReference>
<dbReference type="GO" id="GO:0043171">
    <property type="term" value="P:peptide catabolic process"/>
    <property type="evidence" value="ECO:0007669"/>
    <property type="project" value="TreeGrafter"/>
</dbReference>